<dbReference type="FunFam" id="3.30.160.60:FF:000181">
    <property type="entry name" value="C2H2 type zinc finger protein"/>
    <property type="match status" value="1"/>
</dbReference>
<evidence type="ECO:0000313" key="15">
    <source>
        <dbReference type="Proteomes" id="UP001172155"/>
    </source>
</evidence>
<feature type="region of interest" description="Disordered" evidence="12">
    <location>
        <begin position="391"/>
        <end position="498"/>
    </location>
</feature>
<dbReference type="GO" id="GO:0000981">
    <property type="term" value="F:DNA-binding transcription factor activity, RNA polymerase II-specific"/>
    <property type="evidence" value="ECO:0007669"/>
    <property type="project" value="TreeGrafter"/>
</dbReference>
<evidence type="ECO:0000256" key="1">
    <source>
        <dbReference type="ARBA" id="ARBA00004123"/>
    </source>
</evidence>
<keyword evidence="15" id="KW-1185">Reference proteome</keyword>
<evidence type="ECO:0000256" key="6">
    <source>
        <dbReference type="ARBA" id="ARBA00022771"/>
    </source>
</evidence>
<evidence type="ECO:0000256" key="3">
    <source>
        <dbReference type="ARBA" id="ARBA00022490"/>
    </source>
</evidence>
<feature type="region of interest" description="Disordered" evidence="12">
    <location>
        <begin position="146"/>
        <end position="280"/>
    </location>
</feature>
<dbReference type="InterPro" id="IPR036236">
    <property type="entry name" value="Znf_C2H2_sf"/>
</dbReference>
<feature type="region of interest" description="Disordered" evidence="12">
    <location>
        <begin position="677"/>
        <end position="732"/>
    </location>
</feature>
<feature type="compositionally biased region" description="Polar residues" evidence="12">
    <location>
        <begin position="194"/>
        <end position="218"/>
    </location>
</feature>
<name>A0AA40EWG7_9PEZI</name>
<feature type="compositionally biased region" description="Polar residues" evidence="12">
    <location>
        <begin position="247"/>
        <end position="266"/>
    </location>
</feature>
<keyword evidence="3" id="KW-0963">Cytoplasm</keyword>
<dbReference type="FunFam" id="3.30.160.60:FF:000146">
    <property type="entry name" value="C2H2 type zinc finger protein"/>
    <property type="match status" value="1"/>
</dbReference>
<dbReference type="InterPro" id="IPR013087">
    <property type="entry name" value="Znf_C2H2_type"/>
</dbReference>
<evidence type="ECO:0000256" key="10">
    <source>
        <dbReference type="ARBA" id="ARBA00023242"/>
    </source>
</evidence>
<dbReference type="GO" id="GO:0000978">
    <property type="term" value="F:RNA polymerase II cis-regulatory region sequence-specific DNA binding"/>
    <property type="evidence" value="ECO:0007669"/>
    <property type="project" value="TreeGrafter"/>
</dbReference>
<dbReference type="SMART" id="SM00355">
    <property type="entry name" value="ZnF_C2H2"/>
    <property type="match status" value="2"/>
</dbReference>
<dbReference type="Gene3D" id="3.30.160.60">
    <property type="entry name" value="Classic Zinc Finger"/>
    <property type="match status" value="3"/>
</dbReference>
<dbReference type="FunFam" id="3.30.160.60:FF:000239">
    <property type="entry name" value="C2H2 type zinc finger protein"/>
    <property type="match status" value="1"/>
</dbReference>
<dbReference type="Proteomes" id="UP001172155">
    <property type="component" value="Unassembled WGS sequence"/>
</dbReference>
<evidence type="ECO:0000256" key="4">
    <source>
        <dbReference type="ARBA" id="ARBA00022723"/>
    </source>
</evidence>
<dbReference type="EMBL" id="JAUKUD010000004">
    <property type="protein sequence ID" value="KAK0746845.1"/>
    <property type="molecule type" value="Genomic_DNA"/>
</dbReference>
<feature type="domain" description="C2H2-type" evidence="13">
    <location>
        <begin position="533"/>
        <end position="560"/>
    </location>
</feature>
<gene>
    <name evidence="14" type="ORF">B0T18DRAFT_324874</name>
</gene>
<dbReference type="PANTHER" id="PTHR24388:SF54">
    <property type="entry name" value="PROTEIN ESCARGOT"/>
    <property type="match status" value="1"/>
</dbReference>
<dbReference type="GO" id="GO:0071277">
    <property type="term" value="P:cellular response to calcium ion"/>
    <property type="evidence" value="ECO:0007669"/>
    <property type="project" value="UniProtKB-ARBA"/>
</dbReference>
<feature type="domain" description="C2H2-type" evidence="13">
    <location>
        <begin position="505"/>
        <end position="532"/>
    </location>
</feature>
<keyword evidence="4" id="KW-0479">Metal-binding</keyword>
<protein>
    <recommendedName>
        <fullName evidence="13">C2H2-type domain-containing protein</fullName>
    </recommendedName>
</protein>
<keyword evidence="10" id="KW-0539">Nucleus</keyword>
<dbReference type="GO" id="GO:0008270">
    <property type="term" value="F:zinc ion binding"/>
    <property type="evidence" value="ECO:0007669"/>
    <property type="project" value="UniProtKB-KW"/>
</dbReference>
<sequence>MDQQQSQVRGRSLSAASAGGGLAHHQPHIRNGHSPSPARFPNPNEDAASYNNNSIGLGLGLVDSSHHQPFPNSLSEYPTTPQPDHSAFAAANTESFQSNQQPGLADFSQGFAEQLNKADDPSPFAAHTQESFQNSLLAPAFPDADFSIFPPTPNEPQFNGPLFGADNGDAVMMSQANHSPTPPHLLSPDPHQPGSANHSPSFNQHQFPTPPGQHSRNASLGPEAAMMSQSANWGQGPQFQRHRRTPSEYSDVSSVAPSPNLLSSDTFEPLDQSHHHSPMVRAQDPGLYQELHGMGSFSISDHGAHSPNHPGRSPSHSPAISPRILPQQLPDLNHPNSYLNSSFGVATYRQTHEAFPMLSQDNQDMGGQMPAPPSINIDFAPTATRSGFEQKNLDIDSLVPPVRGRKVQRSRAVTDPYNSSGPMLRAPGAGSLSPNYGTDSREASRSLSPLDRPGASPSRRRQSTSSVPNNAIALRLADPNYDGPGSQGEGGAGGSKRVQKHPATFQCTLCPKRFTRAYNLRSHLRTHTDERPFVCTVCGKAFARQHDRKRHEGLHSGEKKFVCKGELKGGGGWGCGRRFARADALGRHFRSEAGRICIKALLDEEMLERQRIWNEERMQQQAAHGMVMQSPMMMPPGMDPNTGGYPVDSSGNYALPQALLAQYPALAQMNWSSDVGGSGMDDDLSGRSSFDASDYDDVDDGGYVSGPGTGFGQGGMQESFGEIGYASDFGGR</sequence>
<evidence type="ECO:0000256" key="7">
    <source>
        <dbReference type="ARBA" id="ARBA00022833"/>
    </source>
</evidence>
<evidence type="ECO:0000313" key="14">
    <source>
        <dbReference type="EMBL" id="KAK0746845.1"/>
    </source>
</evidence>
<evidence type="ECO:0000256" key="9">
    <source>
        <dbReference type="ARBA" id="ARBA00023163"/>
    </source>
</evidence>
<evidence type="ECO:0000256" key="2">
    <source>
        <dbReference type="ARBA" id="ARBA00004496"/>
    </source>
</evidence>
<comment type="subcellular location">
    <subcellularLocation>
        <location evidence="2">Cytoplasm</location>
    </subcellularLocation>
    <subcellularLocation>
        <location evidence="1">Nucleus</location>
    </subcellularLocation>
</comment>
<feature type="compositionally biased region" description="Gly residues" evidence="12">
    <location>
        <begin position="485"/>
        <end position="494"/>
    </location>
</feature>
<dbReference type="GO" id="GO:0005737">
    <property type="term" value="C:cytoplasm"/>
    <property type="evidence" value="ECO:0007669"/>
    <property type="project" value="UniProtKB-SubCell"/>
</dbReference>
<dbReference type="SUPFAM" id="SSF57667">
    <property type="entry name" value="beta-beta-alpha zinc fingers"/>
    <property type="match status" value="1"/>
</dbReference>
<feature type="compositionally biased region" description="Gly residues" evidence="12">
    <location>
        <begin position="703"/>
        <end position="715"/>
    </location>
</feature>
<reference evidence="14" key="1">
    <citation type="submission" date="2023-06" db="EMBL/GenBank/DDBJ databases">
        <title>Genome-scale phylogeny and comparative genomics of the fungal order Sordariales.</title>
        <authorList>
            <consortium name="Lawrence Berkeley National Laboratory"/>
            <person name="Hensen N."/>
            <person name="Bonometti L."/>
            <person name="Westerberg I."/>
            <person name="Brannstrom I.O."/>
            <person name="Guillou S."/>
            <person name="Cros-Aarteil S."/>
            <person name="Calhoun S."/>
            <person name="Haridas S."/>
            <person name="Kuo A."/>
            <person name="Mondo S."/>
            <person name="Pangilinan J."/>
            <person name="Riley R."/>
            <person name="LaButti K."/>
            <person name="Andreopoulos B."/>
            <person name="Lipzen A."/>
            <person name="Chen C."/>
            <person name="Yanf M."/>
            <person name="Daum C."/>
            <person name="Ng V."/>
            <person name="Clum A."/>
            <person name="Steindorff A."/>
            <person name="Ohm R."/>
            <person name="Martin F."/>
            <person name="Silar P."/>
            <person name="Natvig D."/>
            <person name="Lalanne C."/>
            <person name="Gautier V."/>
            <person name="Ament-velasquez S.L."/>
            <person name="Kruys A."/>
            <person name="Hutchinson M.I."/>
            <person name="Powell A.J."/>
            <person name="Barry K."/>
            <person name="Miller A.N."/>
            <person name="Grigoriev I.V."/>
            <person name="Debuchy R."/>
            <person name="Gladieux P."/>
            <person name="Thoren M.H."/>
            <person name="Johannesson H."/>
        </authorList>
    </citation>
    <scope>NUCLEOTIDE SEQUENCE</scope>
    <source>
        <strain evidence="14">SMH3187-1</strain>
    </source>
</reference>
<accession>A0AA40EWG7</accession>
<keyword evidence="5" id="KW-0677">Repeat</keyword>
<comment type="caution">
    <text evidence="14">The sequence shown here is derived from an EMBL/GenBank/DDBJ whole genome shotgun (WGS) entry which is preliminary data.</text>
</comment>
<feature type="region of interest" description="Disordered" evidence="12">
    <location>
        <begin position="1"/>
        <end position="86"/>
    </location>
</feature>
<evidence type="ECO:0000256" key="5">
    <source>
        <dbReference type="ARBA" id="ARBA00022737"/>
    </source>
</evidence>
<dbReference type="GO" id="GO:0005634">
    <property type="term" value="C:nucleus"/>
    <property type="evidence" value="ECO:0007669"/>
    <property type="project" value="UniProtKB-SubCell"/>
</dbReference>
<keyword evidence="6 11" id="KW-0863">Zinc-finger</keyword>
<proteinExistence type="predicted"/>
<keyword evidence="8" id="KW-0805">Transcription regulation</keyword>
<feature type="compositionally biased region" description="Polar residues" evidence="12">
    <location>
        <begin position="227"/>
        <end position="238"/>
    </location>
</feature>
<evidence type="ECO:0000256" key="12">
    <source>
        <dbReference type="SAM" id="MobiDB-lite"/>
    </source>
</evidence>
<feature type="region of interest" description="Disordered" evidence="12">
    <location>
        <begin position="292"/>
        <end position="336"/>
    </location>
</feature>
<dbReference type="PANTHER" id="PTHR24388">
    <property type="entry name" value="ZINC FINGER PROTEIN"/>
    <property type="match status" value="1"/>
</dbReference>
<keyword evidence="9" id="KW-0804">Transcription</keyword>
<evidence type="ECO:0000256" key="11">
    <source>
        <dbReference type="PROSITE-ProRule" id="PRU00042"/>
    </source>
</evidence>
<evidence type="ECO:0000259" key="13">
    <source>
        <dbReference type="PROSITE" id="PS50157"/>
    </source>
</evidence>
<dbReference type="AlphaFoldDB" id="A0AA40EWG7"/>
<dbReference type="PROSITE" id="PS50157">
    <property type="entry name" value="ZINC_FINGER_C2H2_2"/>
    <property type="match status" value="2"/>
</dbReference>
<feature type="compositionally biased region" description="Polar residues" evidence="12">
    <location>
        <begin position="70"/>
        <end position="83"/>
    </location>
</feature>
<dbReference type="Pfam" id="PF00096">
    <property type="entry name" value="zf-C2H2"/>
    <property type="match status" value="2"/>
</dbReference>
<keyword evidence="7" id="KW-0862">Zinc</keyword>
<dbReference type="PROSITE" id="PS00028">
    <property type="entry name" value="ZINC_FINGER_C2H2_1"/>
    <property type="match status" value="2"/>
</dbReference>
<dbReference type="GO" id="GO:0045944">
    <property type="term" value="P:positive regulation of transcription by RNA polymerase II"/>
    <property type="evidence" value="ECO:0007669"/>
    <property type="project" value="UniProtKB-ARBA"/>
</dbReference>
<evidence type="ECO:0000256" key="8">
    <source>
        <dbReference type="ARBA" id="ARBA00023015"/>
    </source>
</evidence>
<dbReference type="InterPro" id="IPR050527">
    <property type="entry name" value="Snail/Krueppel_Znf"/>
</dbReference>
<organism evidence="14 15">
    <name type="scientific">Schizothecium vesticola</name>
    <dbReference type="NCBI Taxonomy" id="314040"/>
    <lineage>
        <taxon>Eukaryota</taxon>
        <taxon>Fungi</taxon>
        <taxon>Dikarya</taxon>
        <taxon>Ascomycota</taxon>
        <taxon>Pezizomycotina</taxon>
        <taxon>Sordariomycetes</taxon>
        <taxon>Sordariomycetidae</taxon>
        <taxon>Sordariales</taxon>
        <taxon>Schizotheciaceae</taxon>
        <taxon>Schizothecium</taxon>
    </lineage>
</organism>